<dbReference type="SUPFAM" id="SSF55961">
    <property type="entry name" value="Bet v1-like"/>
    <property type="match status" value="1"/>
</dbReference>
<dbReference type="Pfam" id="PF08327">
    <property type="entry name" value="AHSA1"/>
    <property type="match status" value="1"/>
</dbReference>
<dbReference type="InterPro" id="IPR013538">
    <property type="entry name" value="ASHA1/2-like_C"/>
</dbReference>
<evidence type="ECO:0000256" key="1">
    <source>
        <dbReference type="ARBA" id="ARBA00006817"/>
    </source>
</evidence>
<accession>A0A939DPW2</accession>
<comment type="caution">
    <text evidence="3">The sequence shown here is derived from an EMBL/GenBank/DDBJ whole genome shotgun (WGS) entry which is preliminary data.</text>
</comment>
<dbReference type="EMBL" id="JAFKCV010000010">
    <property type="protein sequence ID" value="MBN7826773.1"/>
    <property type="molecule type" value="Genomic_DNA"/>
</dbReference>
<feature type="domain" description="Activator of Hsp90 ATPase homologue 1/2-like C-terminal" evidence="2">
    <location>
        <begin position="16"/>
        <end position="138"/>
    </location>
</feature>
<keyword evidence="4" id="KW-1185">Reference proteome</keyword>
<dbReference type="Proteomes" id="UP000664654">
    <property type="component" value="Unassembled WGS sequence"/>
</dbReference>
<sequence>MSDIDSISRQLEFNQSIEQVWQAISDPAKVSQWFGSRADYQLAEGSEGWFEWPEEVCSGRFAMRIERVEPNRFLAWRWMQDKDVPFAAEQSTLVEWSLEQTDGGTRLTLKESGFLNHHQRKMNVQGWHQELNDLYACLADMAA</sequence>
<proteinExistence type="inferred from homology"/>
<dbReference type="InterPro" id="IPR023393">
    <property type="entry name" value="START-like_dom_sf"/>
</dbReference>
<dbReference type="Gene3D" id="3.30.530.20">
    <property type="match status" value="1"/>
</dbReference>
<organism evidence="3 4">
    <name type="scientific">Bowmanella dokdonensis</name>
    <dbReference type="NCBI Taxonomy" id="751969"/>
    <lineage>
        <taxon>Bacteria</taxon>
        <taxon>Pseudomonadati</taxon>
        <taxon>Pseudomonadota</taxon>
        <taxon>Gammaproteobacteria</taxon>
        <taxon>Alteromonadales</taxon>
        <taxon>Alteromonadaceae</taxon>
        <taxon>Bowmanella</taxon>
    </lineage>
</organism>
<dbReference type="RefSeq" id="WP_206574883.1">
    <property type="nucleotide sequence ID" value="NZ_JAFKCV010000010.1"/>
</dbReference>
<evidence type="ECO:0000313" key="4">
    <source>
        <dbReference type="Proteomes" id="UP000664654"/>
    </source>
</evidence>
<comment type="similarity">
    <text evidence="1">Belongs to the AHA1 family.</text>
</comment>
<gene>
    <name evidence="3" type="ORF">J0A66_16170</name>
</gene>
<name>A0A939DPW2_9ALTE</name>
<dbReference type="AlphaFoldDB" id="A0A939DPW2"/>
<evidence type="ECO:0000259" key="2">
    <source>
        <dbReference type="Pfam" id="PF08327"/>
    </source>
</evidence>
<protein>
    <submittedName>
        <fullName evidence="3">SRPBCC domain-containing protein</fullName>
    </submittedName>
</protein>
<evidence type="ECO:0000313" key="3">
    <source>
        <dbReference type="EMBL" id="MBN7826773.1"/>
    </source>
</evidence>
<reference evidence="3" key="1">
    <citation type="submission" date="2021-03" db="EMBL/GenBank/DDBJ databases">
        <title>novel species isolated from a fishpond in China.</title>
        <authorList>
            <person name="Lu H."/>
            <person name="Cai Z."/>
        </authorList>
    </citation>
    <scope>NUCLEOTIDE SEQUENCE</scope>
    <source>
        <strain evidence="3">JCM 30855</strain>
    </source>
</reference>